<dbReference type="InterPro" id="IPR017853">
    <property type="entry name" value="GH"/>
</dbReference>
<dbReference type="SUPFAM" id="SSF51445">
    <property type="entry name" value="(Trans)glycosidases"/>
    <property type="match status" value="1"/>
</dbReference>
<dbReference type="KEGG" id="fri:FraEuI1c_5647"/>
<dbReference type="InParanoid" id="E3IUE6"/>
<organism evidence="5 6">
    <name type="scientific">Pseudofrankia inefficax (strain DSM 45817 / CECT 9037 / DDB 130130 / EuI1c)</name>
    <name type="common">Frankia inefficax</name>
    <dbReference type="NCBI Taxonomy" id="298654"/>
    <lineage>
        <taxon>Bacteria</taxon>
        <taxon>Bacillati</taxon>
        <taxon>Actinomycetota</taxon>
        <taxon>Actinomycetes</taxon>
        <taxon>Frankiales</taxon>
        <taxon>Frankiaceae</taxon>
        <taxon>Pseudofrankia</taxon>
    </lineage>
</organism>
<reference evidence="5 6" key="1">
    <citation type="submission" date="2010-10" db="EMBL/GenBank/DDBJ databases">
        <title>Complete sequence of Frankia sp. EuI1c.</title>
        <authorList>
            <consortium name="US DOE Joint Genome Institute"/>
            <person name="Lucas S."/>
            <person name="Copeland A."/>
            <person name="Lapidus A."/>
            <person name="Cheng J.-F."/>
            <person name="Bruce D."/>
            <person name="Goodwin L."/>
            <person name="Pitluck S."/>
            <person name="Chertkov O."/>
            <person name="Detter J.C."/>
            <person name="Han C."/>
            <person name="Tapia R."/>
            <person name="Land M."/>
            <person name="Hauser L."/>
            <person name="Jeffries C."/>
            <person name="Kyrpides N."/>
            <person name="Ivanova N."/>
            <person name="Mikhailova N."/>
            <person name="Beauchemin N."/>
            <person name="Sen A."/>
            <person name="Sur S.A."/>
            <person name="Gtari M."/>
            <person name="Wall L."/>
            <person name="Tisa L."/>
            <person name="Woyke T."/>
        </authorList>
    </citation>
    <scope>NUCLEOTIDE SEQUENCE [LARGE SCALE GENOMIC DNA]</scope>
    <source>
        <strain evidence="6">DSM 45817 / CECT 9037 / EuI1c</strain>
    </source>
</reference>
<evidence type="ECO:0000259" key="3">
    <source>
        <dbReference type="Pfam" id="PF02449"/>
    </source>
</evidence>
<dbReference type="CAZy" id="GH35">
    <property type="family name" value="Glycoside Hydrolase Family 35"/>
</dbReference>
<evidence type="ECO:0000256" key="1">
    <source>
        <dbReference type="ARBA" id="ARBA00022801"/>
    </source>
</evidence>
<dbReference type="eggNOG" id="COG1874">
    <property type="taxonomic scope" value="Bacteria"/>
</dbReference>
<keyword evidence="2" id="KW-0326">Glycosidase</keyword>
<dbReference type="Pfam" id="PF02449">
    <property type="entry name" value="Glyco_hydro_42"/>
    <property type="match status" value="1"/>
</dbReference>
<dbReference type="InterPro" id="IPR013529">
    <property type="entry name" value="Glyco_hydro_42_N"/>
</dbReference>
<dbReference type="STRING" id="298654.FraEuI1c_5647"/>
<feature type="domain" description="Glycoside hydrolase family 42 N-terminal" evidence="3">
    <location>
        <begin position="48"/>
        <end position="181"/>
    </location>
</feature>
<sequence>MPRPEVRKRGSISQLMVDGEPFIALAGELHNSSASSPAYMSDVWDRLQRWHLTTVIGTACWDLTEPEEGVYDFTVIDDQIHQARQRGMRLIITWFGAFKNGESTYAPSWVRRDEARFPRAQKDPASTLTGRFPRKNPVLSLFGAELRKADARAFAALMRHISGVDPRHTVVMVQVENEVGLLGDSRDRSALARAAWEEPVPAALLDHFQARADALHPHLRDLWDRQGRRTAGPWAEVFGTDGAADELFMAWSFGQYVEHVAAAGARCHPLPLFTNAWLGPHEGAPLPGLYPSGGPVSRLIDVWQAAAPTLGLLAPDIYIPEFEDTLAAYRHAGNPILIPETRVDAGNLFVALGEYSAIGYAPFGVEDGPEGHEIFEAYRVLAGMTQVIAAAQTEGRIRGTRLAPGARVELALGDITVTVAGPFSTLGLFGPGTGADTTDSDRGYALLIRLGPEELLVVGKGVNLDFQAGGLPVEIDSAREGQFIQGTWVPGRSLNGDERFFLFPNDELRVVRIGLLRRTGPSE</sequence>
<dbReference type="Proteomes" id="UP000002484">
    <property type="component" value="Chromosome"/>
</dbReference>
<evidence type="ECO:0000313" key="6">
    <source>
        <dbReference type="Proteomes" id="UP000002484"/>
    </source>
</evidence>
<keyword evidence="1 5" id="KW-0378">Hydrolase</keyword>
<feature type="domain" description="DUF5597" evidence="4">
    <location>
        <begin position="376"/>
        <end position="499"/>
    </location>
</feature>
<keyword evidence="6" id="KW-1185">Reference proteome</keyword>
<dbReference type="GO" id="GO:0009341">
    <property type="term" value="C:beta-galactosidase complex"/>
    <property type="evidence" value="ECO:0007669"/>
    <property type="project" value="InterPro"/>
</dbReference>
<dbReference type="GO" id="GO:0004565">
    <property type="term" value="F:beta-galactosidase activity"/>
    <property type="evidence" value="ECO:0007669"/>
    <property type="project" value="InterPro"/>
</dbReference>
<protein>
    <submittedName>
        <fullName evidence="5">Glycoside hydrolase family 35</fullName>
    </submittedName>
</protein>
<dbReference type="AlphaFoldDB" id="E3IUE6"/>
<evidence type="ECO:0000259" key="4">
    <source>
        <dbReference type="Pfam" id="PF18120"/>
    </source>
</evidence>
<name>E3IUE6_PSEI1</name>
<evidence type="ECO:0000256" key="2">
    <source>
        <dbReference type="ARBA" id="ARBA00023295"/>
    </source>
</evidence>
<dbReference type="HOGENOM" id="CLU_027430_0_0_11"/>
<evidence type="ECO:0000313" key="5">
    <source>
        <dbReference type="EMBL" id="ADP83631.1"/>
    </source>
</evidence>
<accession>E3IUE6</accession>
<dbReference type="Pfam" id="PF18120">
    <property type="entry name" value="DUF5597"/>
    <property type="match status" value="1"/>
</dbReference>
<dbReference type="GO" id="GO:0005975">
    <property type="term" value="P:carbohydrate metabolic process"/>
    <property type="evidence" value="ECO:0007669"/>
    <property type="project" value="InterPro"/>
</dbReference>
<dbReference type="InterPro" id="IPR040719">
    <property type="entry name" value="DUF5597"/>
</dbReference>
<dbReference type="Gene3D" id="3.20.20.80">
    <property type="entry name" value="Glycosidases"/>
    <property type="match status" value="1"/>
</dbReference>
<dbReference type="Gene3D" id="2.60.220.20">
    <property type="entry name" value="putative beta-Galactosidase from caulobacter crescentus"/>
    <property type="match status" value="1"/>
</dbReference>
<proteinExistence type="predicted"/>
<dbReference type="EMBL" id="CP002299">
    <property type="protein sequence ID" value="ADP83631.1"/>
    <property type="molecule type" value="Genomic_DNA"/>
</dbReference>
<gene>
    <name evidence="5" type="ordered locus">FraEuI1c_5647</name>
</gene>